<feature type="region of interest" description="Disordered" evidence="15">
    <location>
        <begin position="708"/>
        <end position="787"/>
    </location>
</feature>
<dbReference type="Gene3D" id="3.20.20.140">
    <property type="entry name" value="Metal-dependent hydrolases"/>
    <property type="match status" value="1"/>
</dbReference>
<comment type="caution">
    <text evidence="18">The sequence shown here is derived from an EMBL/GenBank/DDBJ whole genome shotgun (WGS) entry which is preliminary data.</text>
</comment>
<keyword evidence="8 16" id="KW-0812">Transmembrane</keyword>
<dbReference type="InterPro" id="IPR004835">
    <property type="entry name" value="Chitin_synth"/>
</dbReference>
<protein>
    <submittedName>
        <fullName evidence="18">Glycosyltransferase family 2 protein</fullName>
    </submittedName>
</protein>
<dbReference type="SUPFAM" id="SSF89550">
    <property type="entry name" value="PHP domain-like"/>
    <property type="match status" value="1"/>
</dbReference>
<keyword evidence="10" id="KW-0368">Histidine biosynthesis</keyword>
<dbReference type="Pfam" id="PF02811">
    <property type="entry name" value="PHP"/>
    <property type="match status" value="1"/>
</dbReference>
<keyword evidence="6" id="KW-0328">Glycosyltransferase</keyword>
<keyword evidence="5" id="KW-0028">Amino-acid biosynthesis</keyword>
<dbReference type="EMBL" id="BDGU01001253">
    <property type="protein sequence ID" value="GAW09757.1"/>
    <property type="molecule type" value="Genomic_DNA"/>
</dbReference>
<comment type="catalytic activity">
    <reaction evidence="13">
        <text>[(1-&gt;4)-N-acetyl-beta-D-glucosaminyl](n) + UDP-N-acetyl-alpha-D-glucosamine = [(1-&gt;4)-N-acetyl-beta-D-glucosaminyl](n+1) + UDP + H(+)</text>
        <dbReference type="Rhea" id="RHEA:16637"/>
        <dbReference type="Rhea" id="RHEA-COMP:9593"/>
        <dbReference type="Rhea" id="RHEA-COMP:9595"/>
        <dbReference type="ChEBI" id="CHEBI:15378"/>
        <dbReference type="ChEBI" id="CHEBI:17029"/>
        <dbReference type="ChEBI" id="CHEBI:57705"/>
        <dbReference type="ChEBI" id="CHEBI:58223"/>
        <dbReference type="EC" id="2.4.1.16"/>
    </reaction>
</comment>
<feature type="transmembrane region" description="Helical" evidence="16">
    <location>
        <begin position="192"/>
        <end position="210"/>
    </location>
</feature>
<reference evidence="18 19" key="2">
    <citation type="submission" date="2017-02" db="EMBL/GenBank/DDBJ databases">
        <title>A genome survey and senescence transcriptome analysis in Lentinula edodes.</title>
        <authorList>
            <person name="Sakamoto Y."/>
            <person name="Nakade K."/>
            <person name="Sato S."/>
            <person name="Yoshida Y."/>
            <person name="Miyazaki K."/>
            <person name="Natsume S."/>
            <person name="Konno N."/>
        </authorList>
    </citation>
    <scope>NUCLEOTIDE SEQUENCE [LARGE SCALE GENOMIC DNA]</scope>
    <source>
        <strain evidence="18 19">NBRC 111202</strain>
    </source>
</reference>
<evidence type="ECO:0000313" key="18">
    <source>
        <dbReference type="EMBL" id="GAW09757.1"/>
    </source>
</evidence>
<feature type="compositionally biased region" description="Polar residues" evidence="15">
    <location>
        <begin position="736"/>
        <end position="750"/>
    </location>
</feature>
<keyword evidence="9 16" id="KW-1133">Transmembrane helix</keyword>
<feature type="transmembrane region" description="Helical" evidence="16">
    <location>
        <begin position="642"/>
        <end position="665"/>
    </location>
</feature>
<comment type="similarity">
    <text evidence="3">Belongs to the PHP hydrolase family. HisK subfamily.</text>
</comment>
<accession>A0A1Q3ERC2</accession>
<dbReference type="SMR" id="A0A1Q3ERC2"/>
<dbReference type="InterPro" id="IPR016195">
    <property type="entry name" value="Pol/histidinol_Pase-like"/>
</dbReference>
<comment type="subcellular location">
    <subcellularLocation>
        <location evidence="1">Cell membrane</location>
        <topology evidence="1">Multi-pass membrane protein</topology>
    </subcellularLocation>
</comment>
<dbReference type="InterPro" id="IPR029044">
    <property type="entry name" value="Nucleotide-diphossugar_trans"/>
</dbReference>
<feature type="transmembrane region" description="Helical" evidence="16">
    <location>
        <begin position="581"/>
        <end position="602"/>
    </location>
</feature>
<keyword evidence="4" id="KW-1003">Cell membrane</keyword>
<proteinExistence type="inferred from homology"/>
<comment type="catalytic activity">
    <reaction evidence="14">
        <text>L-histidinol phosphate + H2O = L-histidinol + phosphate</text>
        <dbReference type="Rhea" id="RHEA:14465"/>
        <dbReference type="ChEBI" id="CHEBI:15377"/>
        <dbReference type="ChEBI" id="CHEBI:43474"/>
        <dbReference type="ChEBI" id="CHEBI:57699"/>
        <dbReference type="ChEBI" id="CHEBI:57980"/>
        <dbReference type="EC" id="3.1.3.15"/>
    </reaction>
</comment>
<evidence type="ECO:0000256" key="15">
    <source>
        <dbReference type="SAM" id="MobiDB-lite"/>
    </source>
</evidence>
<feature type="compositionally biased region" description="Polar residues" evidence="15">
    <location>
        <begin position="758"/>
        <end position="782"/>
    </location>
</feature>
<evidence type="ECO:0000256" key="3">
    <source>
        <dbReference type="ARBA" id="ARBA00009152"/>
    </source>
</evidence>
<dbReference type="STRING" id="5353.A0A1Q3ERC2"/>
<evidence type="ECO:0000256" key="10">
    <source>
        <dbReference type="ARBA" id="ARBA00023102"/>
    </source>
</evidence>
<evidence type="ECO:0000256" key="1">
    <source>
        <dbReference type="ARBA" id="ARBA00004651"/>
    </source>
</evidence>
<name>A0A1Q3ERC2_LENED</name>
<dbReference type="GO" id="GO:0030428">
    <property type="term" value="C:cell septum"/>
    <property type="evidence" value="ECO:0007669"/>
    <property type="project" value="TreeGrafter"/>
</dbReference>
<dbReference type="PANTHER" id="PTHR22914">
    <property type="entry name" value="CHITIN SYNTHASE"/>
    <property type="match status" value="1"/>
</dbReference>
<keyword evidence="11 16" id="KW-0472">Membrane</keyword>
<evidence type="ECO:0000256" key="12">
    <source>
        <dbReference type="ARBA" id="ARBA00023180"/>
    </source>
</evidence>
<organism evidence="18 19">
    <name type="scientific">Lentinula edodes</name>
    <name type="common">Shiitake mushroom</name>
    <name type="synonym">Lentinus edodes</name>
    <dbReference type="NCBI Taxonomy" id="5353"/>
    <lineage>
        <taxon>Eukaryota</taxon>
        <taxon>Fungi</taxon>
        <taxon>Dikarya</taxon>
        <taxon>Basidiomycota</taxon>
        <taxon>Agaricomycotina</taxon>
        <taxon>Agaricomycetes</taxon>
        <taxon>Agaricomycetidae</taxon>
        <taxon>Agaricales</taxon>
        <taxon>Marasmiineae</taxon>
        <taxon>Omphalotaceae</taxon>
        <taxon>Lentinula</taxon>
    </lineage>
</organism>
<dbReference type="InterPro" id="IPR010140">
    <property type="entry name" value="Histidinol_P_phosphatase_HisJ"/>
</dbReference>
<evidence type="ECO:0000256" key="9">
    <source>
        <dbReference type="ARBA" id="ARBA00022989"/>
    </source>
</evidence>
<dbReference type="GO" id="GO:0006031">
    <property type="term" value="P:chitin biosynthetic process"/>
    <property type="evidence" value="ECO:0007669"/>
    <property type="project" value="TreeGrafter"/>
</dbReference>
<evidence type="ECO:0000256" key="13">
    <source>
        <dbReference type="ARBA" id="ARBA00048014"/>
    </source>
</evidence>
<dbReference type="PANTHER" id="PTHR22914:SF13">
    <property type="entry name" value="CHITIN SYNTHASE"/>
    <property type="match status" value="1"/>
</dbReference>
<evidence type="ECO:0000256" key="6">
    <source>
        <dbReference type="ARBA" id="ARBA00022676"/>
    </source>
</evidence>
<evidence type="ECO:0000256" key="4">
    <source>
        <dbReference type="ARBA" id="ARBA00022475"/>
    </source>
</evidence>
<evidence type="ECO:0000256" key="5">
    <source>
        <dbReference type="ARBA" id="ARBA00022605"/>
    </source>
</evidence>
<dbReference type="Pfam" id="PF03142">
    <property type="entry name" value="Chitin_synth_2"/>
    <property type="match status" value="1"/>
</dbReference>
<evidence type="ECO:0000259" key="17">
    <source>
        <dbReference type="Pfam" id="PF02811"/>
    </source>
</evidence>
<keyword evidence="12" id="KW-0325">Glycoprotein</keyword>
<evidence type="ECO:0000256" key="14">
    <source>
        <dbReference type="ARBA" id="ARBA00049158"/>
    </source>
</evidence>
<keyword evidence="19" id="KW-1185">Reference proteome</keyword>
<dbReference type="AlphaFoldDB" id="A0A1Q3ERC2"/>
<dbReference type="UniPathway" id="UPA00031">
    <property type="reaction ID" value="UER00013"/>
</dbReference>
<dbReference type="GO" id="GO:0004100">
    <property type="term" value="F:chitin synthase activity"/>
    <property type="evidence" value="ECO:0007669"/>
    <property type="project" value="UniProtKB-EC"/>
</dbReference>
<feature type="domain" description="PHP" evidence="17">
    <location>
        <begin position="932"/>
        <end position="1123"/>
    </location>
</feature>
<keyword evidence="7 18" id="KW-0808">Transferase</keyword>
<dbReference type="GO" id="GO:0031505">
    <property type="term" value="P:fungal-type cell wall organization"/>
    <property type="evidence" value="ECO:0007669"/>
    <property type="project" value="TreeGrafter"/>
</dbReference>
<evidence type="ECO:0000256" key="2">
    <source>
        <dbReference type="ARBA" id="ARBA00004970"/>
    </source>
</evidence>
<dbReference type="InterPro" id="IPR004013">
    <property type="entry name" value="PHP_dom"/>
</dbReference>
<evidence type="ECO:0000256" key="16">
    <source>
        <dbReference type="SAM" id="Phobius"/>
    </source>
</evidence>
<gene>
    <name evidence="18" type="ORF">LENED_011942</name>
</gene>
<dbReference type="NCBIfam" id="TIGR01856">
    <property type="entry name" value="hisJ_fam"/>
    <property type="match status" value="1"/>
</dbReference>
<dbReference type="Proteomes" id="UP000188533">
    <property type="component" value="Unassembled WGS sequence"/>
</dbReference>
<dbReference type="SUPFAM" id="SSF53448">
    <property type="entry name" value="Nucleotide-diphospho-sugar transferases"/>
    <property type="match status" value="1"/>
</dbReference>
<evidence type="ECO:0000313" key="19">
    <source>
        <dbReference type="Proteomes" id="UP000188533"/>
    </source>
</evidence>
<dbReference type="GO" id="GO:0000105">
    <property type="term" value="P:L-histidine biosynthetic process"/>
    <property type="evidence" value="ECO:0007669"/>
    <property type="project" value="UniProtKB-UniPathway"/>
</dbReference>
<reference evidence="18 19" key="1">
    <citation type="submission" date="2016-08" db="EMBL/GenBank/DDBJ databases">
        <authorList>
            <consortium name="Lentinula edodes genome sequencing consortium"/>
            <person name="Sakamoto Y."/>
            <person name="Nakade K."/>
            <person name="Sato S."/>
            <person name="Yoshida Y."/>
            <person name="Miyazaki K."/>
            <person name="Natsume S."/>
            <person name="Konno N."/>
        </authorList>
    </citation>
    <scope>NUCLEOTIDE SEQUENCE [LARGE SCALE GENOMIC DNA]</scope>
    <source>
        <strain evidence="18 19">NBRC 111202</strain>
    </source>
</reference>
<dbReference type="GO" id="GO:0004401">
    <property type="term" value="F:histidinol-phosphatase activity"/>
    <property type="evidence" value="ECO:0007669"/>
    <property type="project" value="UniProtKB-EC"/>
</dbReference>
<dbReference type="GO" id="GO:0005886">
    <property type="term" value="C:plasma membrane"/>
    <property type="evidence" value="ECO:0007669"/>
    <property type="project" value="UniProtKB-SubCell"/>
</dbReference>
<evidence type="ECO:0000256" key="8">
    <source>
        <dbReference type="ARBA" id="ARBA00022692"/>
    </source>
</evidence>
<feature type="transmembrane region" description="Helical" evidence="16">
    <location>
        <begin position="614"/>
        <end position="635"/>
    </location>
</feature>
<evidence type="ECO:0000256" key="7">
    <source>
        <dbReference type="ARBA" id="ARBA00022679"/>
    </source>
</evidence>
<comment type="pathway">
    <text evidence="2">Amino-acid biosynthesis; L-histidine biosynthesis; L-histidine from 5-phospho-alpha-D-ribose 1-diphosphate: step 8/9.</text>
</comment>
<sequence>MVEDTVRAVEKDAKRALGDAGMKMDDDKDISVAPDDGTEYTHEGGGYGYGGVGSQIDGGGLGASNDDLVLRRTGTNGTQHRSPNQGPAYNALPAPNSPAQMSTPNAFRGQADDGGWGSEWDKKDESIWGVYNNNLYDLTDYFYTQDQNDNNDAYLFLDSGIETVFKDHCLNSVFYIGQTDFRTTARCQAPNITLIVVAAILMFTMILKFLSALQLAPRRTPELQDKFVLCQVRCYTEGEDSLRRIIDSLAALNYDDKRKLIFIICDGNISGSGNDRTTPRIVQDILGVDPKLDPEPLMFKSVGEGSCALNYGKVYSGLYEFEGHVVPYMVVVKVGKPTERSKPGNRGKRDSQILLMHYLNRVHFDAPMRPLELDLYHQMRNVIGIDPAFYEYIFTIDADTTVTSESLNRLVASAAIDSNIIGICGETKVANEDTSWWTMIQVYEYYISHHLTKAFESLFGSVTCLPGCFSLYRIRTADKGRPIIISNRVIDEYAEPNVDTLHKKNLFSLGEDRYLTTLLMKHFPTFKTKFNPDAVAHTVAPESTRVLFSQRRRWINSTVHNLCELVMLPELIGFCCFSMRIFVFVDLLSTMILPSTVVYLVYLVIVVSLGKSPFPLIAIIMIAAGYGLQILIFILKREFMLIGWMVVYLLSYPIYSLFLPVYSFWCMDEFGWGNTRLVIGEGKDKKVIVNDDDKFDESMIPLKKSSEYEAEPWETGSRHSDETGYSKPHTHPRPTASRTGSPYNYQQGSQAGDYYRDTNLTMNSRSNPNTLTGSQHSLNSLSHHGGQQYAAPQLPYMLFGGGPGSAAGSDYGGRMPMGPVMPMGYQNTGSMYGMPMGMGMNMMSLAAMDPRTTMMAGMMIGGSFDGSQSGAFAPPAMPASQEQRPLSTFSMETTVNPFAGPSQNSNPSDDELFAALRSYLVTQDLMTVTKNHHSHSGQFYRHAAGSLEDVVLKPYGQCKAEMDLQALHDQFDAFVYEAHRLKARYASQITLLVGLETDYITSINLDQLDALLERNRGRIQHIVGSIHHVGEIPIDFDVDTFRKSLAQQPGTSENERMKNFLCRYFDAQFHVLQRFHPELIGHLDLCRLYHPEIRLSDYSRSWKRLKRNISYAIEYGALFEVNAAAFTKNWNTAYPAEDLLKVILQDGGRLALSDDSHGPHAVGLNYRCLLEYLRCEGVSELWYLQFSESPNKAGRNIQAVKAHGHRFLASF</sequence>
<evidence type="ECO:0000256" key="11">
    <source>
        <dbReference type="ARBA" id="ARBA00023136"/>
    </source>
</evidence>